<sequence>AEHELIESESHNGNLEPINTVLGKTIFSEMFIGGVIDAVVIQVNKQIKIPLHRIMHICSQLADGNGKGKESELEFSGLVYIYSA</sequence>
<dbReference type="EMBL" id="JAUOPB010000327">
    <property type="protein sequence ID" value="MDO6425147.1"/>
    <property type="molecule type" value="Genomic_DNA"/>
</dbReference>
<dbReference type="Proteomes" id="UP001169760">
    <property type="component" value="Unassembled WGS sequence"/>
</dbReference>
<protein>
    <submittedName>
        <fullName evidence="1">Uncharacterized protein</fullName>
    </submittedName>
</protein>
<name>A0AAW7XBV6_9GAMM</name>
<comment type="caution">
    <text evidence="1">The sequence shown here is derived from an EMBL/GenBank/DDBJ whole genome shotgun (WGS) entry which is preliminary data.</text>
</comment>
<proteinExistence type="predicted"/>
<gene>
    <name evidence="1" type="ORF">Q4521_21900</name>
</gene>
<evidence type="ECO:0000313" key="2">
    <source>
        <dbReference type="Proteomes" id="UP001169760"/>
    </source>
</evidence>
<feature type="non-terminal residue" evidence="1">
    <location>
        <position position="1"/>
    </location>
</feature>
<dbReference type="RefSeq" id="WP_303494563.1">
    <property type="nucleotide sequence ID" value="NZ_JAUOPB010000327.1"/>
</dbReference>
<reference evidence="1" key="1">
    <citation type="submission" date="2023-07" db="EMBL/GenBank/DDBJ databases">
        <title>Genome content predicts the carbon catabolic preferences of heterotrophic bacteria.</title>
        <authorList>
            <person name="Gralka M."/>
        </authorList>
    </citation>
    <scope>NUCLEOTIDE SEQUENCE</scope>
    <source>
        <strain evidence="1">I3M17_2</strain>
    </source>
</reference>
<dbReference type="AlphaFoldDB" id="A0AAW7XBV6"/>
<evidence type="ECO:0000313" key="1">
    <source>
        <dbReference type="EMBL" id="MDO6425147.1"/>
    </source>
</evidence>
<organism evidence="1 2">
    <name type="scientific">Saccharophagus degradans</name>
    <dbReference type="NCBI Taxonomy" id="86304"/>
    <lineage>
        <taxon>Bacteria</taxon>
        <taxon>Pseudomonadati</taxon>
        <taxon>Pseudomonadota</taxon>
        <taxon>Gammaproteobacteria</taxon>
        <taxon>Cellvibrionales</taxon>
        <taxon>Cellvibrionaceae</taxon>
        <taxon>Saccharophagus</taxon>
    </lineage>
</organism>
<accession>A0AAW7XBV6</accession>